<dbReference type="Pfam" id="PF00989">
    <property type="entry name" value="PAS"/>
    <property type="match status" value="1"/>
</dbReference>
<dbReference type="RefSeq" id="WP_182809726.1">
    <property type="nucleotide sequence ID" value="NZ_JACJFM010000021.1"/>
</dbReference>
<dbReference type="Gene3D" id="3.30.450.20">
    <property type="entry name" value="PAS domain"/>
    <property type="match status" value="2"/>
</dbReference>
<dbReference type="CDD" id="cd01948">
    <property type="entry name" value="EAL"/>
    <property type="match status" value="1"/>
</dbReference>
<dbReference type="Gene3D" id="3.30.70.270">
    <property type="match status" value="1"/>
</dbReference>
<protein>
    <submittedName>
        <fullName evidence="5">EAL domain-containing protein</fullName>
    </submittedName>
</protein>
<dbReference type="AlphaFoldDB" id="A0A839IU41"/>
<feature type="domain" description="GGDEF" evidence="4">
    <location>
        <begin position="282"/>
        <end position="414"/>
    </location>
</feature>
<dbReference type="SMART" id="SM00091">
    <property type="entry name" value="PAS"/>
    <property type="match status" value="2"/>
</dbReference>
<keyword evidence="6" id="KW-1185">Reference proteome</keyword>
<organism evidence="5 6">
    <name type="scientific">Oceanospirillum sediminis</name>
    <dbReference type="NCBI Taxonomy" id="2760088"/>
    <lineage>
        <taxon>Bacteria</taxon>
        <taxon>Pseudomonadati</taxon>
        <taxon>Pseudomonadota</taxon>
        <taxon>Gammaproteobacteria</taxon>
        <taxon>Oceanospirillales</taxon>
        <taxon>Oceanospirillaceae</taxon>
        <taxon>Oceanospirillum</taxon>
    </lineage>
</organism>
<dbReference type="InterPro" id="IPR000700">
    <property type="entry name" value="PAS-assoc_C"/>
</dbReference>
<dbReference type="NCBIfam" id="TIGR00254">
    <property type="entry name" value="GGDEF"/>
    <property type="match status" value="1"/>
</dbReference>
<dbReference type="SUPFAM" id="SSF141868">
    <property type="entry name" value="EAL domain-like"/>
    <property type="match status" value="1"/>
</dbReference>
<dbReference type="SMART" id="SM00086">
    <property type="entry name" value="PAC"/>
    <property type="match status" value="1"/>
</dbReference>
<evidence type="ECO:0000259" key="2">
    <source>
        <dbReference type="PROSITE" id="PS50113"/>
    </source>
</evidence>
<dbReference type="GO" id="GO:0006355">
    <property type="term" value="P:regulation of DNA-templated transcription"/>
    <property type="evidence" value="ECO:0007669"/>
    <property type="project" value="InterPro"/>
</dbReference>
<dbReference type="NCBIfam" id="TIGR00229">
    <property type="entry name" value="sensory_box"/>
    <property type="match status" value="1"/>
</dbReference>
<dbReference type="SUPFAM" id="SSF55073">
    <property type="entry name" value="Nucleotide cyclase"/>
    <property type="match status" value="1"/>
</dbReference>
<dbReference type="Pfam" id="PF13188">
    <property type="entry name" value="PAS_8"/>
    <property type="match status" value="1"/>
</dbReference>
<dbReference type="InterPro" id="IPR043128">
    <property type="entry name" value="Rev_trsase/Diguanyl_cyclase"/>
</dbReference>
<dbReference type="PROSITE" id="PS50113">
    <property type="entry name" value="PAC"/>
    <property type="match status" value="1"/>
</dbReference>
<dbReference type="PROSITE" id="PS50112">
    <property type="entry name" value="PAS"/>
    <property type="match status" value="2"/>
</dbReference>
<comment type="caution">
    <text evidence="5">The sequence shown here is derived from an EMBL/GenBank/DDBJ whole genome shotgun (WGS) entry which is preliminary data.</text>
</comment>
<feature type="domain" description="PAS" evidence="1">
    <location>
        <begin position="131"/>
        <end position="172"/>
    </location>
</feature>
<dbReference type="Pfam" id="PF00563">
    <property type="entry name" value="EAL"/>
    <property type="match status" value="1"/>
</dbReference>
<feature type="domain" description="EAL" evidence="3">
    <location>
        <begin position="422"/>
        <end position="675"/>
    </location>
</feature>
<gene>
    <name evidence="5" type="ORF">H4O21_15175</name>
</gene>
<dbReference type="InterPro" id="IPR035965">
    <property type="entry name" value="PAS-like_dom_sf"/>
</dbReference>
<reference evidence="5 6" key="1">
    <citation type="submission" date="2020-08" db="EMBL/GenBank/DDBJ databases">
        <title>Oceanospirillum sp. nov. isolated from marine sediment.</title>
        <authorList>
            <person name="Ji X."/>
        </authorList>
    </citation>
    <scope>NUCLEOTIDE SEQUENCE [LARGE SCALE GENOMIC DNA]</scope>
    <source>
        <strain evidence="5 6">D5</strain>
    </source>
</reference>
<dbReference type="PROSITE" id="PS50887">
    <property type="entry name" value="GGDEF"/>
    <property type="match status" value="1"/>
</dbReference>
<dbReference type="InterPro" id="IPR001633">
    <property type="entry name" value="EAL_dom"/>
</dbReference>
<dbReference type="CDD" id="cd01949">
    <property type="entry name" value="GGDEF"/>
    <property type="match status" value="1"/>
</dbReference>
<dbReference type="Proteomes" id="UP000565262">
    <property type="component" value="Unassembled WGS sequence"/>
</dbReference>
<evidence type="ECO:0000313" key="5">
    <source>
        <dbReference type="EMBL" id="MBB1487947.1"/>
    </source>
</evidence>
<evidence type="ECO:0000313" key="6">
    <source>
        <dbReference type="Proteomes" id="UP000565262"/>
    </source>
</evidence>
<proteinExistence type="predicted"/>
<dbReference type="EMBL" id="JACJFM010000021">
    <property type="protein sequence ID" value="MBB1487947.1"/>
    <property type="molecule type" value="Genomic_DNA"/>
</dbReference>
<dbReference type="InterPro" id="IPR000014">
    <property type="entry name" value="PAS"/>
</dbReference>
<evidence type="ECO:0000259" key="1">
    <source>
        <dbReference type="PROSITE" id="PS50112"/>
    </source>
</evidence>
<dbReference type="InterPro" id="IPR052155">
    <property type="entry name" value="Biofilm_reg_signaling"/>
</dbReference>
<dbReference type="Pfam" id="PF00990">
    <property type="entry name" value="GGDEF"/>
    <property type="match status" value="1"/>
</dbReference>
<dbReference type="PANTHER" id="PTHR44757">
    <property type="entry name" value="DIGUANYLATE CYCLASE DGCP"/>
    <property type="match status" value="1"/>
</dbReference>
<dbReference type="InterPro" id="IPR035919">
    <property type="entry name" value="EAL_sf"/>
</dbReference>
<dbReference type="SUPFAM" id="SSF55785">
    <property type="entry name" value="PYP-like sensor domain (PAS domain)"/>
    <property type="match status" value="2"/>
</dbReference>
<dbReference type="InterPro" id="IPR013767">
    <property type="entry name" value="PAS_fold"/>
</dbReference>
<dbReference type="PROSITE" id="PS50883">
    <property type="entry name" value="EAL"/>
    <property type="match status" value="1"/>
</dbReference>
<evidence type="ECO:0000259" key="3">
    <source>
        <dbReference type="PROSITE" id="PS50883"/>
    </source>
</evidence>
<dbReference type="Gene3D" id="3.20.20.450">
    <property type="entry name" value="EAL domain"/>
    <property type="match status" value="1"/>
</dbReference>
<dbReference type="SMART" id="SM00267">
    <property type="entry name" value="GGDEF"/>
    <property type="match status" value="1"/>
</dbReference>
<evidence type="ECO:0000259" key="4">
    <source>
        <dbReference type="PROSITE" id="PS50887"/>
    </source>
</evidence>
<dbReference type="CDD" id="cd00130">
    <property type="entry name" value="PAS"/>
    <property type="match status" value="1"/>
</dbReference>
<sequence>MNVLNTTSMTEQEYLNQVLDNLPVATVVLSPRAHLRYANKLAGQVLGISTQEHSPQFHTILLCQLREAEQTSLTMACKNGKPVQLALTLGQSPERYIQLQLQPASGNSGDMQAVIRDLSDYVAASKLPIHFHQAMQQTEDMVMVTDSHGRIEYVNPAFVKQTGYREEDVIGEMPGMLSSGEHDNDFYHQMWKTLRSGQSFRTVFINKRQNGERYHEEKTITPIRDDYGHISHFVATGRDITDLINSEQKLDYLRRFDPLTGLPNRERLTEQFDLHIRQRSKEPMAMLLMDLDRLSRINDSLGRGCGDELLQKVSKRLKKKLPECFIGRLGSDAFLVMSEGIHSADQAAHMAQKIQRIMAQPFQLNQSELFVSVSLGVTLYPNDGRQFDELINKADSAMHRSKNSDQGFGFFTDDLTTQMQNRVRLENQLRQALLHREFHLVFQPRVDLKTGRVNGAEALLRWIRQDGSTVSPTEFIPILEEMGLITSVGEWALLRACHYASQWLQHGHQLCISVNLSARQLRHPKLCEIIARCLDLTGLPVELLELELTETSMLEDVEHSIDQLARLKSMGIRIAIDDFGTGYSSLAYLKRLPVDTLKIDRAFIKELSRDNTDMDIVRAVTQLAHSLNLSVTAEGVETPEQLALIKELGCNEGQGYLMAKPMPEIELLQWSRHFDISQFLPTDNN</sequence>
<dbReference type="PANTHER" id="PTHR44757:SF2">
    <property type="entry name" value="BIOFILM ARCHITECTURE MAINTENANCE PROTEIN MBAA"/>
    <property type="match status" value="1"/>
</dbReference>
<feature type="domain" description="PAS" evidence="1">
    <location>
        <begin position="11"/>
        <end position="52"/>
    </location>
</feature>
<dbReference type="InterPro" id="IPR029787">
    <property type="entry name" value="Nucleotide_cyclase"/>
</dbReference>
<dbReference type="InterPro" id="IPR001610">
    <property type="entry name" value="PAC"/>
</dbReference>
<accession>A0A839IU41</accession>
<name>A0A839IU41_9GAMM</name>
<dbReference type="InterPro" id="IPR000160">
    <property type="entry name" value="GGDEF_dom"/>
</dbReference>
<dbReference type="SMART" id="SM00052">
    <property type="entry name" value="EAL"/>
    <property type="match status" value="1"/>
</dbReference>
<feature type="domain" description="PAC" evidence="2">
    <location>
        <begin position="198"/>
        <end position="252"/>
    </location>
</feature>